<dbReference type="InterPro" id="IPR002937">
    <property type="entry name" value="Amino_oxidase"/>
</dbReference>
<keyword evidence="2" id="KW-1185">Reference proteome</keyword>
<dbReference type="PANTHER" id="PTHR43734:SF4">
    <property type="entry name" value="AMINE OXIDASE DOMAIN-CONTAINING PROTEIN"/>
    <property type="match status" value="1"/>
</dbReference>
<evidence type="ECO:0000313" key="2">
    <source>
        <dbReference type="Proteomes" id="UP000492821"/>
    </source>
</evidence>
<protein>
    <submittedName>
        <fullName evidence="3">Amino_oxidase domain-containing protein</fullName>
    </submittedName>
</protein>
<dbReference type="GO" id="GO:0016491">
    <property type="term" value="F:oxidoreductase activity"/>
    <property type="evidence" value="ECO:0007669"/>
    <property type="project" value="InterPro"/>
</dbReference>
<feature type="domain" description="Amine oxidase" evidence="1">
    <location>
        <begin position="29"/>
        <end position="287"/>
    </location>
</feature>
<accession>A0A7E4ZRL3</accession>
<dbReference type="AlphaFoldDB" id="A0A7E4ZRL3"/>
<dbReference type="InterPro" id="IPR036188">
    <property type="entry name" value="FAD/NAD-bd_sf"/>
</dbReference>
<dbReference type="SUPFAM" id="SSF51971">
    <property type="entry name" value="Nucleotide-binding domain"/>
    <property type="match status" value="1"/>
</dbReference>
<dbReference type="PANTHER" id="PTHR43734">
    <property type="entry name" value="PHYTOENE DESATURASE"/>
    <property type="match status" value="1"/>
</dbReference>
<evidence type="ECO:0000259" key="1">
    <source>
        <dbReference type="Pfam" id="PF01593"/>
    </source>
</evidence>
<dbReference type="WBParaSite" id="Pan_g13355.t1">
    <property type="protein sequence ID" value="Pan_g13355.t1"/>
    <property type="gene ID" value="Pan_g13355"/>
</dbReference>
<proteinExistence type="predicted"/>
<name>A0A7E4ZRL3_PANRE</name>
<dbReference type="Pfam" id="PF01593">
    <property type="entry name" value="Amino_oxidase"/>
    <property type="match status" value="1"/>
</dbReference>
<evidence type="ECO:0000313" key="3">
    <source>
        <dbReference type="WBParaSite" id="Pan_g13355.t1"/>
    </source>
</evidence>
<reference evidence="3" key="2">
    <citation type="submission" date="2020-10" db="UniProtKB">
        <authorList>
            <consortium name="WormBaseParasite"/>
        </authorList>
    </citation>
    <scope>IDENTIFICATION</scope>
</reference>
<dbReference type="Gene3D" id="3.50.50.60">
    <property type="entry name" value="FAD/NAD(P)-binding domain"/>
    <property type="match status" value="1"/>
</dbReference>
<sequence>MRVVVIGAGPTAMGAVHRLFEASKDDPSIEVTIIEREPYPGGLASTVTDTNGFSWDLGIHVTGATRFPEFVQLLQEAVPEWHCLERIVKADMSHVLKIDKQPEANYVPYPVQSSVPYFPEPLRSNCLRELEGRVDTDLTPDDFESFEEFTKHFFGKSLQEVFIRPYNRKVWTVSLSEMNTEWVNGRVPQVDIDALRNRCLLSTEELRKYDSVRGINFFRYPADCIGMGELWRRIATRYPANWFQLNTEVTDIDAEQKIISYKSVSTGKSEKMEYDYVISTMPLTILGKITGLCNDLKLRHSKVALVGIGLKFPQSDFAQQLSWAYFPRPDIVFYRCTVISNFSPLLVPDAKKYWSVLCEIGLDVDDVVNTGDLAERTTEGLLETGIIPSAEQITNVWTRILDYGYPIPTTNRKTELARATEALEKHDIYSRGRFGAWKYETSNQDCSFDIGNQVAVEILRNRLDTK</sequence>
<dbReference type="Proteomes" id="UP000492821">
    <property type="component" value="Unassembled WGS sequence"/>
</dbReference>
<reference evidence="2" key="1">
    <citation type="journal article" date="2013" name="Genetics">
        <title>The draft genome and transcriptome of Panagrellus redivivus are shaped by the harsh demands of a free-living lifestyle.</title>
        <authorList>
            <person name="Srinivasan J."/>
            <person name="Dillman A.R."/>
            <person name="Macchietto M.G."/>
            <person name="Heikkinen L."/>
            <person name="Lakso M."/>
            <person name="Fracchia K.M."/>
            <person name="Antoshechkin I."/>
            <person name="Mortazavi A."/>
            <person name="Wong G."/>
            <person name="Sternberg P.W."/>
        </authorList>
    </citation>
    <scope>NUCLEOTIDE SEQUENCE [LARGE SCALE GENOMIC DNA]</scope>
    <source>
        <strain evidence="2">MT8872</strain>
    </source>
</reference>
<organism evidence="2 3">
    <name type="scientific">Panagrellus redivivus</name>
    <name type="common">Microworm</name>
    <dbReference type="NCBI Taxonomy" id="6233"/>
    <lineage>
        <taxon>Eukaryota</taxon>
        <taxon>Metazoa</taxon>
        <taxon>Ecdysozoa</taxon>
        <taxon>Nematoda</taxon>
        <taxon>Chromadorea</taxon>
        <taxon>Rhabditida</taxon>
        <taxon>Tylenchina</taxon>
        <taxon>Panagrolaimomorpha</taxon>
        <taxon>Panagrolaimoidea</taxon>
        <taxon>Panagrolaimidae</taxon>
        <taxon>Panagrellus</taxon>
    </lineage>
</organism>